<sequence length="181" mass="19790">MSPRYPPVSVAPLRSATNSPRSDWQDAEVPALTHSASVVVATSPEELYDLVSDVTRTGEWSPVCRACWWDEGASATPGAWFTGRNEVPGRTWETRSQVVVADRGREFAWLVSGRLVRWAFTLAPVEGGTQLTESWEFLPAGLEVFAERYGADAQAQIEDRTRSALDGIPATLAAIKRIAEG</sequence>
<feature type="region of interest" description="Disordered" evidence="1">
    <location>
        <begin position="1"/>
        <end position="25"/>
    </location>
</feature>
<name>A0A6P0EPY1_9ACTN</name>
<gene>
    <name evidence="3" type="ORF">G3R41_05455</name>
    <name evidence="2" type="ORF">GCU67_05455</name>
</gene>
<protein>
    <submittedName>
        <fullName evidence="2">SRPBCC family protein</fullName>
    </submittedName>
</protein>
<comment type="caution">
    <text evidence="2">The sequence shown here is derived from an EMBL/GenBank/DDBJ whole genome shotgun (WGS) entry which is preliminary data.</text>
</comment>
<dbReference type="SUPFAM" id="SSF55961">
    <property type="entry name" value="Bet v1-like"/>
    <property type="match status" value="1"/>
</dbReference>
<reference evidence="3 5" key="2">
    <citation type="submission" date="2020-02" db="EMBL/GenBank/DDBJ databases">
        <title>The WGS of Modestobacter muralis DSM 100205.</title>
        <authorList>
            <person name="Jiang Z."/>
        </authorList>
    </citation>
    <scope>NUCLEOTIDE SEQUENCE [LARGE SCALE GENOMIC DNA]</scope>
    <source>
        <strain evidence="3 5">DSM 100205</strain>
    </source>
</reference>
<evidence type="ECO:0000256" key="1">
    <source>
        <dbReference type="SAM" id="MobiDB-lite"/>
    </source>
</evidence>
<dbReference type="AlphaFoldDB" id="A0A6P0EPY1"/>
<dbReference type="InterPro" id="IPR019587">
    <property type="entry name" value="Polyketide_cyclase/dehydratase"/>
</dbReference>
<dbReference type="Pfam" id="PF10604">
    <property type="entry name" value="Polyketide_cyc2"/>
    <property type="match status" value="1"/>
</dbReference>
<accession>A0A6P0EPY1</accession>
<evidence type="ECO:0000313" key="2">
    <source>
        <dbReference type="EMBL" id="NEK93622.1"/>
    </source>
</evidence>
<dbReference type="Proteomes" id="UP000471152">
    <property type="component" value="Unassembled WGS sequence"/>
</dbReference>
<dbReference type="InterPro" id="IPR023393">
    <property type="entry name" value="START-like_dom_sf"/>
</dbReference>
<dbReference type="EMBL" id="JAAGWB010000013">
    <property type="protein sequence ID" value="NEN50389.1"/>
    <property type="molecule type" value="Genomic_DNA"/>
</dbReference>
<organism evidence="2 4">
    <name type="scientific">Modestobacter muralis</name>
    <dbReference type="NCBI Taxonomy" id="1608614"/>
    <lineage>
        <taxon>Bacteria</taxon>
        <taxon>Bacillati</taxon>
        <taxon>Actinomycetota</taxon>
        <taxon>Actinomycetes</taxon>
        <taxon>Geodermatophilales</taxon>
        <taxon>Geodermatophilaceae</taxon>
        <taxon>Modestobacter</taxon>
    </lineage>
</organism>
<reference evidence="2 4" key="1">
    <citation type="submission" date="2020-01" db="EMBL/GenBank/DDBJ databases">
        <title>the WGS Modestobacter muralis CPCC 204518.</title>
        <authorList>
            <person name="Jiang Z."/>
        </authorList>
    </citation>
    <scope>NUCLEOTIDE SEQUENCE [LARGE SCALE GENOMIC DNA]</scope>
    <source>
        <strain evidence="2 4">DSM 100205</strain>
    </source>
</reference>
<proteinExistence type="predicted"/>
<dbReference type="CDD" id="cd07812">
    <property type="entry name" value="SRPBCC"/>
    <property type="match status" value="1"/>
</dbReference>
<evidence type="ECO:0000313" key="4">
    <source>
        <dbReference type="Proteomes" id="UP000468828"/>
    </source>
</evidence>
<keyword evidence="4" id="KW-1185">Reference proteome</keyword>
<dbReference type="EMBL" id="JAAGWH010000013">
    <property type="protein sequence ID" value="NEK93622.1"/>
    <property type="molecule type" value="Genomic_DNA"/>
</dbReference>
<dbReference type="Proteomes" id="UP000468828">
    <property type="component" value="Unassembled WGS sequence"/>
</dbReference>
<dbReference type="Gene3D" id="3.30.530.20">
    <property type="match status" value="1"/>
</dbReference>
<evidence type="ECO:0000313" key="5">
    <source>
        <dbReference type="Proteomes" id="UP000471152"/>
    </source>
</evidence>
<evidence type="ECO:0000313" key="3">
    <source>
        <dbReference type="EMBL" id="NEN50389.1"/>
    </source>
</evidence>